<feature type="compositionally biased region" description="Basic and acidic residues" evidence="1">
    <location>
        <begin position="1"/>
        <end position="20"/>
    </location>
</feature>
<protein>
    <submittedName>
        <fullName evidence="2">Uncharacterized protein</fullName>
    </submittedName>
</protein>
<evidence type="ECO:0000256" key="1">
    <source>
        <dbReference type="SAM" id="MobiDB-lite"/>
    </source>
</evidence>
<evidence type="ECO:0000313" key="3">
    <source>
        <dbReference type="Proteomes" id="UP001472677"/>
    </source>
</evidence>
<proteinExistence type="predicted"/>
<gene>
    <name evidence="2" type="ORF">V6N12_030921</name>
</gene>
<name>A0ABR2E7E5_9ROSI</name>
<organism evidence="2 3">
    <name type="scientific">Hibiscus sabdariffa</name>
    <name type="common">roselle</name>
    <dbReference type="NCBI Taxonomy" id="183260"/>
    <lineage>
        <taxon>Eukaryota</taxon>
        <taxon>Viridiplantae</taxon>
        <taxon>Streptophyta</taxon>
        <taxon>Embryophyta</taxon>
        <taxon>Tracheophyta</taxon>
        <taxon>Spermatophyta</taxon>
        <taxon>Magnoliopsida</taxon>
        <taxon>eudicotyledons</taxon>
        <taxon>Gunneridae</taxon>
        <taxon>Pentapetalae</taxon>
        <taxon>rosids</taxon>
        <taxon>malvids</taxon>
        <taxon>Malvales</taxon>
        <taxon>Malvaceae</taxon>
        <taxon>Malvoideae</taxon>
        <taxon>Hibiscus</taxon>
    </lineage>
</organism>
<reference evidence="2 3" key="1">
    <citation type="journal article" date="2024" name="G3 (Bethesda)">
        <title>Genome assembly of Hibiscus sabdariffa L. provides insights into metabolisms of medicinal natural products.</title>
        <authorList>
            <person name="Kim T."/>
        </authorList>
    </citation>
    <scope>NUCLEOTIDE SEQUENCE [LARGE SCALE GENOMIC DNA]</scope>
    <source>
        <strain evidence="2">TK-2024</strain>
        <tissue evidence="2">Old leaves</tissue>
    </source>
</reference>
<feature type="compositionally biased region" description="Basic and acidic residues" evidence="1">
    <location>
        <begin position="35"/>
        <end position="59"/>
    </location>
</feature>
<dbReference type="EMBL" id="JBBPBM010000019">
    <property type="protein sequence ID" value="KAK8553942.1"/>
    <property type="molecule type" value="Genomic_DNA"/>
</dbReference>
<dbReference type="Proteomes" id="UP001472677">
    <property type="component" value="Unassembled WGS sequence"/>
</dbReference>
<comment type="caution">
    <text evidence="2">The sequence shown here is derived from an EMBL/GenBank/DDBJ whole genome shotgun (WGS) entry which is preliminary data.</text>
</comment>
<accession>A0ABR2E7E5</accession>
<sequence>MEKREIRRGERVYGEEKRTYDNGSDGGNGGANKPPGHEIVEGLWRREAEDQSRSIERGNIKQSHAYAGNNCHRLR</sequence>
<evidence type="ECO:0000313" key="2">
    <source>
        <dbReference type="EMBL" id="KAK8553942.1"/>
    </source>
</evidence>
<keyword evidence="3" id="KW-1185">Reference proteome</keyword>
<feature type="region of interest" description="Disordered" evidence="1">
    <location>
        <begin position="1"/>
        <end position="75"/>
    </location>
</feature>